<organism evidence="1 2">
    <name type="scientific">Cerasibacillus quisquiliarum</name>
    <dbReference type="NCBI Taxonomy" id="227865"/>
    <lineage>
        <taxon>Bacteria</taxon>
        <taxon>Bacillati</taxon>
        <taxon>Bacillota</taxon>
        <taxon>Bacilli</taxon>
        <taxon>Bacillales</taxon>
        <taxon>Bacillaceae</taxon>
        <taxon>Cerasibacillus</taxon>
    </lineage>
</organism>
<dbReference type="OrthoDB" id="9810135at2"/>
<dbReference type="SUPFAM" id="SSF47781">
    <property type="entry name" value="RuvA domain 2-like"/>
    <property type="match status" value="1"/>
</dbReference>
<dbReference type="AlphaFoldDB" id="A0A511UZ46"/>
<evidence type="ECO:0008006" key="3">
    <source>
        <dbReference type="Google" id="ProtNLM"/>
    </source>
</evidence>
<dbReference type="InterPro" id="IPR016195">
    <property type="entry name" value="Pol/histidinol_Pase-like"/>
</dbReference>
<name>A0A511UZ46_9BACI</name>
<gene>
    <name evidence="1" type="primary">yqxK</name>
    <name evidence="1" type="ORF">CQU01_21070</name>
</gene>
<dbReference type="PANTHER" id="PTHR40084">
    <property type="entry name" value="PHOSPHOHYDROLASE, PHP FAMILY"/>
    <property type="match status" value="1"/>
</dbReference>
<evidence type="ECO:0000313" key="1">
    <source>
        <dbReference type="EMBL" id="GEN31869.1"/>
    </source>
</evidence>
<dbReference type="Proteomes" id="UP000321491">
    <property type="component" value="Unassembled WGS sequence"/>
</dbReference>
<dbReference type="EMBL" id="BJXW01000023">
    <property type="protein sequence ID" value="GEN31869.1"/>
    <property type="molecule type" value="Genomic_DNA"/>
</dbReference>
<evidence type="ECO:0000313" key="2">
    <source>
        <dbReference type="Proteomes" id="UP000321491"/>
    </source>
</evidence>
<dbReference type="Gene3D" id="3.20.20.140">
    <property type="entry name" value="Metal-dependent hydrolases"/>
    <property type="match status" value="1"/>
</dbReference>
<dbReference type="CDD" id="cd19067">
    <property type="entry name" value="PfuEndoQ-like"/>
    <property type="match status" value="1"/>
</dbReference>
<dbReference type="PANTHER" id="PTHR40084:SF1">
    <property type="entry name" value="PHOSPHOTRANSFERASE"/>
    <property type="match status" value="1"/>
</dbReference>
<accession>A0A511UZ46</accession>
<sequence length="389" mass="44123">MTLRTYFADMHIHIGRDNMNQPVKITASKQLTLTNILKESSRRKGIDLIGIIDAHAPNVIRELKELLEADLAVELLDGGIRFEKVTVLLGSEIEVYDKNCQGPLHVLCFVPTVKSMEMFSNWLKTRMTNISLSSQRFYGSAKELQQKVKELAGLFIPAHVFTPFKSLYGKGVVTSLQEVLDPKLIDGIELGLSSDTTMADQIKELHAYTFLTNSDAHSLKKIAREYQQIAIKEPSFKEFSLALKQEGGRKWIRNFGMNPMLGKYYTTVCQDCMQQNEPSVNQCVHCGSKKIIKGVKDRITEIGQADTVCLKRPPYLYQIPLEFLPELGPKTYERLLTYFNTEMNILHYVPYEQLTQVISERLAKLIIQMREGKLDIIPGGGGKYGQVKK</sequence>
<comment type="caution">
    <text evidence="1">The sequence shown here is derived from an EMBL/GenBank/DDBJ whole genome shotgun (WGS) entry which is preliminary data.</text>
</comment>
<proteinExistence type="predicted"/>
<dbReference type="SUPFAM" id="SSF89550">
    <property type="entry name" value="PHP domain-like"/>
    <property type="match status" value="1"/>
</dbReference>
<keyword evidence="2" id="KW-1185">Reference proteome</keyword>
<dbReference type="InterPro" id="IPR010994">
    <property type="entry name" value="RuvA_2-like"/>
</dbReference>
<protein>
    <recommendedName>
        <fullName evidence="3">TIGR00375 family protein</fullName>
    </recommendedName>
</protein>
<dbReference type="RefSeq" id="WP_146938250.1">
    <property type="nucleotide sequence ID" value="NZ_BJXW01000023.1"/>
</dbReference>
<reference evidence="1 2" key="1">
    <citation type="submission" date="2019-07" db="EMBL/GenBank/DDBJ databases">
        <title>Whole genome shotgun sequence of Cerasibacillus quisquiliarum NBRC 102429.</title>
        <authorList>
            <person name="Hosoyama A."/>
            <person name="Uohara A."/>
            <person name="Ohji S."/>
            <person name="Ichikawa N."/>
        </authorList>
    </citation>
    <scope>NUCLEOTIDE SEQUENCE [LARGE SCALE GENOMIC DNA]</scope>
    <source>
        <strain evidence="1 2">NBRC 102429</strain>
    </source>
</reference>